<reference evidence="2" key="1">
    <citation type="submission" date="2020-09" db="EMBL/GenBank/DDBJ databases">
        <title>Bacillus faecalis sp. nov., a moderately halophilic bacterium isolated from cow faeces.</title>
        <authorList>
            <person name="Jiang L."/>
            <person name="Lee J."/>
        </authorList>
    </citation>
    <scope>NUCLEOTIDE SEQUENCE</scope>
    <source>
        <strain evidence="2">AGMB 02131</strain>
    </source>
</reference>
<dbReference type="InterPro" id="IPR016188">
    <property type="entry name" value="PurM-like_N"/>
</dbReference>
<evidence type="ECO:0000259" key="1">
    <source>
        <dbReference type="Pfam" id="PF00586"/>
    </source>
</evidence>
<evidence type="ECO:0000313" key="3">
    <source>
        <dbReference type="Proteomes" id="UP000602076"/>
    </source>
</evidence>
<comment type="caution">
    <text evidence="2">The sequence shown here is derived from an EMBL/GenBank/DDBJ whole genome shotgun (WGS) entry which is preliminary data.</text>
</comment>
<gene>
    <name evidence="2" type="ORF">IEO70_05080</name>
</gene>
<dbReference type="RefSeq" id="WP_190997278.1">
    <property type="nucleotide sequence ID" value="NZ_JACXSI010000009.1"/>
</dbReference>
<dbReference type="Pfam" id="PF00586">
    <property type="entry name" value="AIRS"/>
    <property type="match status" value="1"/>
</dbReference>
<sequence>MQIRDLTIVPLPNEQYIVTAVDISASIGEKPNDILQVTPELTGKMAARVPLMEVLASGAQIIAINDVVGAEIEPTGKRVIKGIEEEMQLAGLAHLELNGSTEENMTTSQTSVGVTVIGLANFSYLKVNNVKRDAILFGYGEPRMGEELVEKPELEVTYELIKSLVERDDVFEIVPIGSKGILYEANLLARLNDCLFQETASCTESLLRKSAGPVTAVIIAVDENQAATFVQTYPEAYVIGKLKKNQ</sequence>
<protein>
    <submittedName>
        <fullName evidence="2">Alpha-L-fucosidase</fullName>
    </submittedName>
</protein>
<organism evidence="2 3">
    <name type="scientific">Peribacillus faecalis</name>
    <dbReference type="NCBI Taxonomy" id="2772559"/>
    <lineage>
        <taxon>Bacteria</taxon>
        <taxon>Bacillati</taxon>
        <taxon>Bacillota</taxon>
        <taxon>Bacilli</taxon>
        <taxon>Bacillales</taxon>
        <taxon>Bacillaceae</taxon>
        <taxon>Peribacillus</taxon>
    </lineage>
</organism>
<evidence type="ECO:0000313" key="2">
    <source>
        <dbReference type="EMBL" id="MBD3107733.1"/>
    </source>
</evidence>
<feature type="domain" description="PurM-like N-terminal" evidence="1">
    <location>
        <begin position="8"/>
        <end position="119"/>
    </location>
</feature>
<proteinExistence type="predicted"/>
<accession>A0A927CTU4</accession>
<dbReference type="EMBL" id="JACXSI010000009">
    <property type="protein sequence ID" value="MBD3107733.1"/>
    <property type="molecule type" value="Genomic_DNA"/>
</dbReference>
<keyword evidence="3" id="KW-1185">Reference proteome</keyword>
<dbReference type="Proteomes" id="UP000602076">
    <property type="component" value="Unassembled WGS sequence"/>
</dbReference>
<name>A0A927CTU4_9BACI</name>
<dbReference type="AlphaFoldDB" id="A0A927CTU4"/>